<reference evidence="3 4" key="1">
    <citation type="journal article" date="2018" name="Nat. Genet.">
        <title>The Rosa genome provides new insights in the design of modern roses.</title>
        <authorList>
            <person name="Bendahmane M."/>
        </authorList>
    </citation>
    <scope>NUCLEOTIDE SEQUENCE [LARGE SCALE GENOMIC DNA]</scope>
    <source>
        <strain evidence="4">cv. Old Blush</strain>
    </source>
</reference>
<dbReference type="Pfam" id="PF25320">
    <property type="entry name" value="TELO2_ARM"/>
    <property type="match status" value="1"/>
</dbReference>
<accession>A0A2P6SQ25</accession>
<proteinExistence type="predicted"/>
<keyword evidence="4" id="KW-1185">Reference proteome</keyword>
<dbReference type="Gramene" id="PRQ60809">
    <property type="protein sequence ID" value="PRQ60809"/>
    <property type="gene ID" value="RchiOBHm_Chr0c39g0503251"/>
</dbReference>
<feature type="domain" description="TELO2 ARM repeat" evidence="1">
    <location>
        <begin position="3"/>
        <end position="68"/>
    </location>
</feature>
<evidence type="ECO:0000259" key="1">
    <source>
        <dbReference type="Pfam" id="PF25320"/>
    </source>
</evidence>
<name>A0A2P6SQ25_ROSCH</name>
<gene>
    <name evidence="3" type="ORF">RchiOBHm_Chr0c39g0503251</name>
    <name evidence="2" type="ORF">RchiOBHm_Chr1g0353191</name>
</gene>
<evidence type="ECO:0000313" key="4">
    <source>
        <dbReference type="Proteomes" id="UP000238479"/>
    </source>
</evidence>
<dbReference type="Gramene" id="PRQ57884">
    <property type="protein sequence ID" value="PRQ57884"/>
    <property type="gene ID" value="RchiOBHm_Chr1g0353191"/>
</dbReference>
<dbReference type="Proteomes" id="UP000238479">
    <property type="component" value="Chromosome 1"/>
</dbReference>
<dbReference type="STRING" id="74649.A0A2P6SQ25"/>
<evidence type="ECO:0000313" key="2">
    <source>
        <dbReference type="EMBL" id="PRQ57884.1"/>
    </source>
</evidence>
<sequence>MDSLGSDVLESDPGSIFWFNLIQAIKDSYAVERMSEQLLHQLATEQVGDIEAYWVLWLLFLPGFSNAKYQRDPCLLTSF</sequence>
<dbReference type="AlphaFoldDB" id="A0A2P6SQ25"/>
<comment type="caution">
    <text evidence="3">The sequence shown here is derived from an EMBL/GenBank/DDBJ whole genome shotgun (WGS) entry which is preliminary data.</text>
</comment>
<organism evidence="3 4">
    <name type="scientific">Rosa chinensis</name>
    <name type="common">China rose</name>
    <dbReference type="NCBI Taxonomy" id="74649"/>
    <lineage>
        <taxon>Eukaryota</taxon>
        <taxon>Viridiplantae</taxon>
        <taxon>Streptophyta</taxon>
        <taxon>Embryophyta</taxon>
        <taxon>Tracheophyta</taxon>
        <taxon>Spermatophyta</taxon>
        <taxon>Magnoliopsida</taxon>
        <taxon>eudicotyledons</taxon>
        <taxon>Gunneridae</taxon>
        <taxon>Pentapetalae</taxon>
        <taxon>rosids</taxon>
        <taxon>fabids</taxon>
        <taxon>Rosales</taxon>
        <taxon>Rosaceae</taxon>
        <taxon>Rosoideae</taxon>
        <taxon>Rosoideae incertae sedis</taxon>
        <taxon>Rosa</taxon>
    </lineage>
</organism>
<dbReference type="EMBL" id="PDCK01000034">
    <property type="protein sequence ID" value="PRQ60809.1"/>
    <property type="molecule type" value="Genomic_DNA"/>
</dbReference>
<dbReference type="EMBL" id="PDCK01000039">
    <property type="protein sequence ID" value="PRQ57884.1"/>
    <property type="molecule type" value="Genomic_DNA"/>
</dbReference>
<dbReference type="InterPro" id="IPR057348">
    <property type="entry name" value="TELO2_ARM"/>
</dbReference>
<protein>
    <recommendedName>
        <fullName evidence="1">TELO2 ARM repeat domain-containing protein</fullName>
    </recommendedName>
</protein>
<evidence type="ECO:0000313" key="3">
    <source>
        <dbReference type="EMBL" id="PRQ60809.1"/>
    </source>
</evidence>